<feature type="compositionally biased region" description="Polar residues" evidence="1">
    <location>
        <begin position="112"/>
        <end position="129"/>
    </location>
</feature>
<organism evidence="2 3">
    <name type="scientific">Blyttiomyces helicus</name>
    <dbReference type="NCBI Taxonomy" id="388810"/>
    <lineage>
        <taxon>Eukaryota</taxon>
        <taxon>Fungi</taxon>
        <taxon>Fungi incertae sedis</taxon>
        <taxon>Chytridiomycota</taxon>
        <taxon>Chytridiomycota incertae sedis</taxon>
        <taxon>Chytridiomycetes</taxon>
        <taxon>Chytridiomycetes incertae sedis</taxon>
        <taxon>Blyttiomyces</taxon>
    </lineage>
</organism>
<evidence type="ECO:0000313" key="3">
    <source>
        <dbReference type="Proteomes" id="UP000269721"/>
    </source>
</evidence>
<evidence type="ECO:0000256" key="1">
    <source>
        <dbReference type="SAM" id="MobiDB-lite"/>
    </source>
</evidence>
<proteinExistence type="predicted"/>
<dbReference type="Proteomes" id="UP000269721">
    <property type="component" value="Unassembled WGS sequence"/>
</dbReference>
<keyword evidence="3" id="KW-1185">Reference proteome</keyword>
<feature type="region of interest" description="Disordered" evidence="1">
    <location>
        <begin position="80"/>
        <end position="137"/>
    </location>
</feature>
<dbReference type="EMBL" id="KZ999070">
    <property type="protein sequence ID" value="RKO85445.1"/>
    <property type="molecule type" value="Genomic_DNA"/>
</dbReference>
<protein>
    <submittedName>
        <fullName evidence="2">Uncharacterized protein</fullName>
    </submittedName>
</protein>
<feature type="region of interest" description="Disordered" evidence="1">
    <location>
        <begin position="1"/>
        <end position="32"/>
    </location>
</feature>
<sequence>MSTRARRKPVKSTVRQPMGQAKRNTLQQGPGTGFSEFTYGGIGSANWGLLNAIQKILQREQLVHCDGANFQPTTFTVKRFEKRNHSQQRREIDAGAGLQPRKVKSKKIGQDSLETNDPLQSYTGQQDDSGGTRRAMQPQELCWREWRTRYLWGVMPDNESFQGDKTAAGDENLAPLAESDLQAWKLEMKTGRTWAK</sequence>
<dbReference type="AlphaFoldDB" id="A0A4P9W244"/>
<reference evidence="3" key="1">
    <citation type="journal article" date="2018" name="Nat. Microbiol.">
        <title>Leveraging single-cell genomics to expand the fungal tree of life.</title>
        <authorList>
            <person name="Ahrendt S.R."/>
            <person name="Quandt C.A."/>
            <person name="Ciobanu D."/>
            <person name="Clum A."/>
            <person name="Salamov A."/>
            <person name="Andreopoulos B."/>
            <person name="Cheng J.F."/>
            <person name="Woyke T."/>
            <person name="Pelin A."/>
            <person name="Henrissat B."/>
            <person name="Reynolds N.K."/>
            <person name="Benny G.L."/>
            <person name="Smith M.E."/>
            <person name="James T.Y."/>
            <person name="Grigoriev I.V."/>
        </authorList>
    </citation>
    <scope>NUCLEOTIDE SEQUENCE [LARGE SCALE GENOMIC DNA]</scope>
</reference>
<name>A0A4P9W244_9FUNG</name>
<feature type="compositionally biased region" description="Basic residues" evidence="1">
    <location>
        <begin position="1"/>
        <end position="10"/>
    </location>
</feature>
<accession>A0A4P9W244</accession>
<evidence type="ECO:0000313" key="2">
    <source>
        <dbReference type="EMBL" id="RKO85445.1"/>
    </source>
</evidence>
<gene>
    <name evidence="2" type="ORF">BDK51DRAFT_34239</name>
</gene>